<evidence type="ECO:0000259" key="5">
    <source>
        <dbReference type="Pfam" id="PF18018"/>
    </source>
</evidence>
<dbReference type="InterPro" id="IPR040663">
    <property type="entry name" value="DNA_pol_D_N"/>
</dbReference>
<name>A0ABD1H0T4_SALDI</name>
<feature type="domain" description="DNA polymerase delta subunit OB-fold" evidence="5">
    <location>
        <begin position="105"/>
        <end position="179"/>
    </location>
</feature>
<evidence type="ECO:0000313" key="7">
    <source>
        <dbReference type="Proteomes" id="UP001567538"/>
    </source>
</evidence>
<accession>A0ABD1H0T4</accession>
<evidence type="ECO:0000313" key="6">
    <source>
        <dbReference type="EMBL" id="KAL1550032.1"/>
    </source>
</evidence>
<organism evidence="6 7">
    <name type="scientific">Salvia divinorum</name>
    <name type="common">Maria pastora</name>
    <name type="synonym">Diviner's sage</name>
    <dbReference type="NCBI Taxonomy" id="28513"/>
    <lineage>
        <taxon>Eukaryota</taxon>
        <taxon>Viridiplantae</taxon>
        <taxon>Streptophyta</taxon>
        <taxon>Embryophyta</taxon>
        <taxon>Tracheophyta</taxon>
        <taxon>Spermatophyta</taxon>
        <taxon>Magnoliopsida</taxon>
        <taxon>eudicotyledons</taxon>
        <taxon>Gunneridae</taxon>
        <taxon>Pentapetalae</taxon>
        <taxon>asterids</taxon>
        <taxon>lamiids</taxon>
        <taxon>Lamiales</taxon>
        <taxon>Lamiaceae</taxon>
        <taxon>Nepetoideae</taxon>
        <taxon>Mentheae</taxon>
        <taxon>Salviinae</taxon>
        <taxon>Salvia</taxon>
        <taxon>Salvia subgen. Calosphace</taxon>
    </lineage>
</organism>
<evidence type="ECO:0000256" key="1">
    <source>
        <dbReference type="ARBA" id="ARBA00006035"/>
    </source>
</evidence>
<feature type="region of interest" description="Disordered" evidence="3">
    <location>
        <begin position="1"/>
        <end position="81"/>
    </location>
</feature>
<evidence type="ECO:0000256" key="2">
    <source>
        <dbReference type="ARBA" id="ARBA00022705"/>
    </source>
</evidence>
<protein>
    <submittedName>
        <fullName evidence="6">DNA polymerase delta subunit 2</fullName>
    </submittedName>
</protein>
<dbReference type="EMBL" id="JBEAFC010000007">
    <property type="protein sequence ID" value="KAL1550032.1"/>
    <property type="molecule type" value="Genomic_DNA"/>
</dbReference>
<keyword evidence="7" id="KW-1185">Reference proteome</keyword>
<comment type="caution">
    <text evidence="6">The sequence shown here is derived from an EMBL/GenBank/DDBJ whole genome shotgun (WGS) entry which is preliminary data.</text>
</comment>
<dbReference type="PANTHER" id="PTHR10416:SF0">
    <property type="entry name" value="DNA POLYMERASE DELTA SUBUNIT 2"/>
    <property type="match status" value="1"/>
</dbReference>
<feature type="domain" description="DNA polymerase alpha/delta/epsilon subunit B" evidence="4">
    <location>
        <begin position="200"/>
        <end position="329"/>
    </location>
</feature>
<dbReference type="PANTHER" id="PTHR10416">
    <property type="entry name" value="DNA POLYMERASE DELTA SUBUNIT 2"/>
    <property type="match status" value="1"/>
</dbReference>
<dbReference type="Pfam" id="PF18018">
    <property type="entry name" value="DNA_pol_D_N"/>
    <property type="match status" value="1"/>
</dbReference>
<dbReference type="Gene3D" id="3.60.21.50">
    <property type="match status" value="1"/>
</dbReference>
<feature type="compositionally biased region" description="Basic and acidic residues" evidence="3">
    <location>
        <begin position="17"/>
        <end position="34"/>
    </location>
</feature>
<gene>
    <name evidence="6" type="primary">POLD2</name>
    <name evidence="6" type="ORF">AAHA92_18047</name>
</gene>
<comment type="similarity">
    <text evidence="1">Belongs to the DNA polymerase delta/II small subunit family.</text>
</comment>
<dbReference type="AlphaFoldDB" id="A0ABD1H0T4"/>
<dbReference type="Gene3D" id="2.40.50.430">
    <property type="match status" value="1"/>
</dbReference>
<keyword evidence="2" id="KW-0235">DNA replication</keyword>
<evidence type="ECO:0000256" key="3">
    <source>
        <dbReference type="SAM" id="MobiDB-lite"/>
    </source>
</evidence>
<sequence>MKRQQLKQEAYSSPHQIVKDSKNGTKAEHEEAMIRRATKGLSSGGRRGQRDSDLLRNEMAATSARSHYRRKTMPPPPKIETCRYGEREMTVVSPTPEERNEGERAKPSILDEYSKERSASTLVQLNNVVHSDDYLVLDDKSGRIKLSGGLHLPSVYVTGIVVALHGKETGAGDFEVEDVLEAVLPHQIDRPLNSGEDKFIVFVSGLSVGSTSTNPLRFQLFVDHITGYLGDLKEQGMSAQIVRVVIAGISSLGSRDQSKLSEPIKELDILTSQIAASIPVDIMLGEADCKFRIASAAFHTFRSCTNPNSFELDNVRVLGTSGQNIDDLAK</sequence>
<proteinExistence type="inferred from homology"/>
<dbReference type="GO" id="GO:0043625">
    <property type="term" value="C:delta DNA polymerase complex"/>
    <property type="evidence" value="ECO:0007669"/>
    <property type="project" value="UniProtKB-ARBA"/>
</dbReference>
<dbReference type="GO" id="GO:0006260">
    <property type="term" value="P:DNA replication"/>
    <property type="evidence" value="ECO:0007669"/>
    <property type="project" value="UniProtKB-KW"/>
</dbReference>
<evidence type="ECO:0000259" key="4">
    <source>
        <dbReference type="Pfam" id="PF04042"/>
    </source>
</evidence>
<reference evidence="6 7" key="1">
    <citation type="submission" date="2024-06" db="EMBL/GenBank/DDBJ databases">
        <title>A chromosome level genome sequence of Diviner's sage (Salvia divinorum).</title>
        <authorList>
            <person name="Ford S.A."/>
            <person name="Ro D.-K."/>
            <person name="Ness R.W."/>
            <person name="Phillips M.A."/>
        </authorList>
    </citation>
    <scope>NUCLEOTIDE SEQUENCE [LARGE SCALE GENOMIC DNA]</scope>
    <source>
        <strain evidence="6">SAF-2024a</strain>
        <tissue evidence="6">Leaf</tissue>
    </source>
</reference>
<dbReference type="InterPro" id="IPR007185">
    <property type="entry name" value="DNA_pol_a/d/e_bsu"/>
</dbReference>
<dbReference type="Proteomes" id="UP001567538">
    <property type="component" value="Unassembled WGS sequence"/>
</dbReference>
<dbReference type="Pfam" id="PF04042">
    <property type="entry name" value="DNA_pol_E_B"/>
    <property type="match status" value="1"/>
</dbReference>
<dbReference type="InterPro" id="IPR024826">
    <property type="entry name" value="DNA_pol_delta/II_ssu"/>
</dbReference>